<feature type="domain" description="Ig-like" evidence="4">
    <location>
        <begin position="893"/>
        <end position="961"/>
    </location>
</feature>
<evidence type="ECO:0000259" key="3">
    <source>
        <dbReference type="Pfam" id="PF06458"/>
    </source>
</evidence>
<keyword evidence="1" id="KW-0677">Repeat</keyword>
<evidence type="ECO:0000313" key="5">
    <source>
        <dbReference type="EMBL" id="VDG28695.1"/>
    </source>
</evidence>
<feature type="transmembrane region" description="Helical" evidence="2">
    <location>
        <begin position="1136"/>
        <end position="1156"/>
    </location>
</feature>
<reference evidence="5 6" key="1">
    <citation type="submission" date="2018-11" db="EMBL/GenBank/DDBJ databases">
        <authorList>
            <person name="Wuyts S."/>
        </authorList>
    </citation>
    <scope>NUCLEOTIDE SEQUENCE [LARGE SCALE GENOMIC DNA]</scope>
    <source>
        <strain evidence="5">Lactobacillus mudanjiangensis AMBF249</strain>
    </source>
</reference>
<accession>A0A660DZS3</accession>
<dbReference type="PANTHER" id="PTHR24273">
    <property type="entry name" value="FI04643P-RELATED"/>
    <property type="match status" value="1"/>
</dbReference>
<dbReference type="Gene3D" id="3.10.20.320">
    <property type="entry name" value="Putative peptidoglycan bound protein (lpxtg motif)"/>
    <property type="match status" value="1"/>
</dbReference>
<feature type="domain" description="Ig-like" evidence="4">
    <location>
        <begin position="984"/>
        <end position="1035"/>
    </location>
</feature>
<proteinExistence type="predicted"/>
<gene>
    <name evidence="5" type="ORF">MUDAN_MDHGFNIF_03106</name>
</gene>
<keyword evidence="2" id="KW-0812">Transmembrane</keyword>
<dbReference type="Pfam" id="PF07523">
    <property type="entry name" value="Big_3"/>
    <property type="match status" value="7"/>
</dbReference>
<dbReference type="InterPro" id="IPR013783">
    <property type="entry name" value="Ig-like_fold"/>
</dbReference>
<feature type="domain" description="Ig-like" evidence="4">
    <location>
        <begin position="664"/>
        <end position="723"/>
    </location>
</feature>
<dbReference type="InterPro" id="IPR009459">
    <property type="entry name" value="MucBP_dom"/>
</dbReference>
<dbReference type="AlphaFoldDB" id="A0A660DZS3"/>
<dbReference type="NCBIfam" id="TIGR01167">
    <property type="entry name" value="LPXTG_anchor"/>
    <property type="match status" value="1"/>
</dbReference>
<keyword evidence="2" id="KW-0472">Membrane</keyword>
<evidence type="ECO:0000256" key="2">
    <source>
        <dbReference type="SAM" id="Phobius"/>
    </source>
</evidence>
<feature type="domain" description="Ig-like" evidence="4">
    <location>
        <begin position="813"/>
        <end position="883"/>
    </location>
</feature>
<feature type="domain" description="Ig-like" evidence="4">
    <location>
        <begin position="300"/>
        <end position="372"/>
    </location>
</feature>
<feature type="domain" description="Ig-like" evidence="4">
    <location>
        <begin position="732"/>
        <end position="803"/>
    </location>
</feature>
<keyword evidence="2" id="KW-1133">Transmembrane helix</keyword>
<organism evidence="5 6">
    <name type="scientific">Lactiplantibacillus mudanjiangensis</name>
    <dbReference type="NCBI Taxonomy" id="1296538"/>
    <lineage>
        <taxon>Bacteria</taxon>
        <taxon>Bacillati</taxon>
        <taxon>Bacillota</taxon>
        <taxon>Bacilli</taxon>
        <taxon>Lactobacillales</taxon>
        <taxon>Lactobacillaceae</taxon>
        <taxon>Lactiplantibacillus</taxon>
    </lineage>
</organism>
<dbReference type="Pfam" id="PF06458">
    <property type="entry name" value="MucBP"/>
    <property type="match status" value="1"/>
</dbReference>
<sequence>MNVYQFNNTTDGRQIFYFRPNDGAQRVSELSLRSWPTLNLTVSTGADTNNTPASIQFNANNDSEIASKDVIFAGAGSYSSGGPGYPAISSASLGTNIPDQYLMGISYNGINRIVTYTHVQVKDSYQIIDRTTGKVIKTITSTGQDGATYQRKGLIDSLSALGLATNKYYQPSLTVNSGLLTDTMAYQPSKLFVSDSDVSNGVAGNTYQVYVDELKTSLIAHDTTVPIIAGPKAQWQLSDNLTTAIGPDGSPLTMNQLTTNLTPDVQTPGTYNVIYRYHDDQGNVTTATAKVIVVSSKAKINAHDSHLKVGTTWNPADNFTSFTTADGQVLTDFSQVTVVGSVNTNQANQYPITYRYTDSVGNVSEQTITVSVFKPIMVHYLDENGHELQAPTELITSVSNPDVGQEYTGRANTVAIAGYQFMASADTTKGMALSGTLSLADLLQGNGIYLQYHSVVYHTLINYPDQPVQTITQIFVPAKVVVIGGQYGIDLAQSYFATDSGTKLTLAETLNKMGLTTSQTQVFSATDLAIIQQAVDALTQLATNDDPMFKYDGPYQLNYQLITNQASVQAHGLTLIAGPTQTWQASDSFDGAIDSFGNDVPLSPTALIVNGTVNPQVVGQYPITYMYTDAAGRTVKATIVIKVVATQSTVNGHDSTLIQGPYTSWSAKDNFDGGMTATGQSLNFAAVTTIGTVDLSTPGVYPVTYQYTDMAGNVVTKEVMITVKQTGSVINGHDSTLIIGPKTKWQASDNFDGVTDENGKPLDFSNVKVIGDVDLSKAGQNSIRYQYTDAAGNVVTKEVTVTVKQTGSTINGHDSTLIMGPKTKWQASDNFDGVTDENGKPLDFSNVKVIGDVDLSKAGQNSIRYQYTDAAGNVVTKEVTVTVKQTAGVINGHDSTLIKGPKTKWQASDNFDGAMDENGNLINFQSIKTTNNVDLTKLGQYTVTYQYTDTLGNSIVKSVQVKVVASEGGLIVHDSTVVQNDQLTWNPADNFTGGTDALGKPIELKNVTIIGQVDLTKVGTYRVSYQYDDRVGNQFEQTATIYVVARPIDQSNDNHPSHPTTTSHNGGNLVVEKQGVKISKSPVMTHKTVSRYQKATTEAKSLSWQVKQVSTSEKKQTASMKPKMSALPQTNDADDVAISLLGLVLLGLSATTWYLGKRSRLR</sequence>
<feature type="domain" description="Ig-like" evidence="4">
    <location>
        <begin position="582"/>
        <end position="643"/>
    </location>
</feature>
<dbReference type="Proteomes" id="UP000289996">
    <property type="component" value="Unassembled WGS sequence"/>
</dbReference>
<feature type="domain" description="MucBP" evidence="3">
    <location>
        <begin position="375"/>
        <end position="425"/>
    </location>
</feature>
<protein>
    <submittedName>
        <fullName evidence="5">Uncharacterized protein</fullName>
    </submittedName>
</protein>
<name>A0A660DZS3_9LACO</name>
<keyword evidence="6" id="KW-1185">Reference proteome</keyword>
<dbReference type="Gene3D" id="2.60.40.10">
    <property type="entry name" value="Immunoglobulins"/>
    <property type="match status" value="8"/>
</dbReference>
<evidence type="ECO:0000256" key="1">
    <source>
        <dbReference type="ARBA" id="ARBA00022737"/>
    </source>
</evidence>
<dbReference type="PANTHER" id="PTHR24273:SF32">
    <property type="entry name" value="HYALIN"/>
    <property type="match status" value="1"/>
</dbReference>
<dbReference type="OrthoDB" id="2327454at2"/>
<evidence type="ECO:0000313" key="6">
    <source>
        <dbReference type="Proteomes" id="UP000289996"/>
    </source>
</evidence>
<dbReference type="InterPro" id="IPR022038">
    <property type="entry name" value="Ig-like_bact"/>
</dbReference>
<dbReference type="EMBL" id="UYIG01000122">
    <property type="protein sequence ID" value="VDG28695.1"/>
    <property type="molecule type" value="Genomic_DNA"/>
</dbReference>
<dbReference type="RefSeq" id="WP_130851822.1">
    <property type="nucleotide sequence ID" value="NZ_UYIG01000122.1"/>
</dbReference>
<evidence type="ECO:0000259" key="4">
    <source>
        <dbReference type="Pfam" id="PF07523"/>
    </source>
</evidence>